<organism evidence="14 15">
    <name type="scientific">Rathayibacter iranicus</name>
    <dbReference type="NCBI Taxonomy" id="59737"/>
    <lineage>
        <taxon>Bacteria</taxon>
        <taxon>Bacillati</taxon>
        <taxon>Actinomycetota</taxon>
        <taxon>Actinomycetes</taxon>
        <taxon>Micrococcales</taxon>
        <taxon>Microbacteriaceae</taxon>
        <taxon>Rathayibacter</taxon>
    </lineage>
</organism>
<comment type="cofactor">
    <cofactor evidence="2">
        <name>a divalent metal cation</name>
        <dbReference type="ChEBI" id="CHEBI:60240"/>
    </cofactor>
</comment>
<dbReference type="PANTHER" id="PTHR33254:SF4">
    <property type="entry name" value="4-HYDROXY-4-METHYL-2-OXOGLUTARATE ALDOLASE 3-RELATED"/>
    <property type="match status" value="1"/>
</dbReference>
<dbReference type="EC" id="4.1.3.17" evidence="5"/>
<evidence type="ECO:0000256" key="3">
    <source>
        <dbReference type="ARBA" id="ARBA00008621"/>
    </source>
</evidence>
<gene>
    <name evidence="14" type="ORF">C7V51_06510</name>
</gene>
<dbReference type="KEGG" id="ria:C7V51_06510"/>
<dbReference type="Gene3D" id="1.20.5.3070">
    <property type="match status" value="1"/>
</dbReference>
<dbReference type="EMBL" id="CP028130">
    <property type="protein sequence ID" value="AZZ55576.1"/>
    <property type="molecule type" value="Genomic_DNA"/>
</dbReference>
<dbReference type="GO" id="GO:0046872">
    <property type="term" value="F:metal ion binding"/>
    <property type="evidence" value="ECO:0007669"/>
    <property type="project" value="UniProtKB-KW"/>
</dbReference>
<accession>A0AAD1ELZ7</accession>
<name>A0AAD1ELZ7_9MICO</name>
<feature type="binding site" evidence="13">
    <location>
        <position position="113"/>
    </location>
    <ligand>
        <name>substrate</name>
    </ligand>
</feature>
<sequence>MSGSGWRGSRVDTASVSDALDGLREPSTWLPSIVARSPGTRVAGPAFTVRYALLETTGQEFRSAAEYVDDVPPGSVIVSVNPTGRECTTWGDLLTVTAQARGIAGTIVSGFARDVAGIRALGYPLFSAGTSMVSAKNRLRFDAVQIPVVVDGITVRPGDWMIADDNGAMMVPADRMETVLAMAESVEETERRIAAAVRGGSSLADARRSFGYATPWKGSDG</sequence>
<dbReference type="Pfam" id="PF03737">
    <property type="entry name" value="RraA-like"/>
    <property type="match status" value="1"/>
</dbReference>
<comment type="subunit">
    <text evidence="4">Homotrimer.</text>
</comment>
<evidence type="ECO:0000313" key="15">
    <source>
        <dbReference type="Proteomes" id="UP000283946"/>
    </source>
</evidence>
<keyword evidence="14" id="KW-0808">Transferase</keyword>
<evidence type="ECO:0000256" key="6">
    <source>
        <dbReference type="ARBA" id="ARBA00012947"/>
    </source>
</evidence>
<evidence type="ECO:0000256" key="11">
    <source>
        <dbReference type="ARBA" id="ARBA00032305"/>
    </source>
</evidence>
<evidence type="ECO:0000256" key="2">
    <source>
        <dbReference type="ARBA" id="ARBA00001968"/>
    </source>
</evidence>
<dbReference type="CDD" id="cd16841">
    <property type="entry name" value="RraA_family"/>
    <property type="match status" value="1"/>
</dbReference>
<dbReference type="RefSeq" id="WP_104264413.1">
    <property type="nucleotide sequence ID" value="NZ_CP028130.1"/>
</dbReference>
<evidence type="ECO:0000256" key="8">
    <source>
        <dbReference type="ARBA" id="ARBA00025046"/>
    </source>
</evidence>
<evidence type="ECO:0000256" key="4">
    <source>
        <dbReference type="ARBA" id="ARBA00011233"/>
    </source>
</evidence>
<reference evidence="14 15" key="1">
    <citation type="submission" date="2018-03" db="EMBL/GenBank/DDBJ databases">
        <title>Bacteriophage NCPPB3778 and a type I-E CRISPR drive the evolution of the US Biological Select Agent, Rathayibacter toxicus.</title>
        <authorList>
            <person name="Davis E.W.II."/>
            <person name="Tabima J.F."/>
            <person name="Weisberg A.J."/>
            <person name="Dantas Lopes L."/>
            <person name="Wiseman M.S."/>
            <person name="Wiseman M.S."/>
            <person name="Pupko T."/>
            <person name="Belcher M.S."/>
            <person name="Sechler A.J."/>
            <person name="Tancos M.A."/>
            <person name="Schroeder B.K."/>
            <person name="Murray T.D."/>
            <person name="Luster D.G."/>
            <person name="Schneider W.L."/>
            <person name="Rogers E."/>
            <person name="Andreote F.D."/>
            <person name="Grunwald N.J."/>
            <person name="Putnam M.L."/>
            <person name="Chang J.H."/>
        </authorList>
    </citation>
    <scope>NUCLEOTIDE SEQUENCE [LARGE SCALE GENOMIC DNA]</scope>
    <source>
        <strain evidence="14 15">NCCPB 2253</strain>
    </source>
</reference>
<keyword evidence="13" id="KW-0479">Metal-binding</keyword>
<proteinExistence type="inferred from homology"/>
<evidence type="ECO:0000256" key="1">
    <source>
        <dbReference type="ARBA" id="ARBA00001342"/>
    </source>
</evidence>
<evidence type="ECO:0000256" key="9">
    <source>
        <dbReference type="ARBA" id="ARBA00029596"/>
    </source>
</evidence>
<comment type="cofactor">
    <cofactor evidence="13">
        <name>Mg(2+)</name>
        <dbReference type="ChEBI" id="CHEBI:18420"/>
    </cofactor>
</comment>
<dbReference type="InterPro" id="IPR036704">
    <property type="entry name" value="RraA/RraA-like_sf"/>
</dbReference>
<dbReference type="Gene3D" id="3.50.30.40">
    <property type="entry name" value="Ribonuclease E inhibitor RraA/RraA-like"/>
    <property type="match status" value="1"/>
</dbReference>
<evidence type="ECO:0000256" key="10">
    <source>
        <dbReference type="ARBA" id="ARBA00030169"/>
    </source>
</evidence>
<evidence type="ECO:0000313" key="14">
    <source>
        <dbReference type="EMBL" id="AZZ55576.1"/>
    </source>
</evidence>
<dbReference type="SUPFAM" id="SSF89562">
    <property type="entry name" value="RraA-like"/>
    <property type="match status" value="1"/>
</dbReference>
<feature type="binding site" evidence="13">
    <location>
        <begin position="91"/>
        <end position="94"/>
    </location>
    <ligand>
        <name>substrate</name>
    </ligand>
</feature>
<dbReference type="GO" id="GO:0047443">
    <property type="term" value="F:4-hydroxy-4-methyl-2-oxoglutarate aldolase activity"/>
    <property type="evidence" value="ECO:0007669"/>
    <property type="project" value="UniProtKB-EC"/>
</dbReference>
<dbReference type="GO" id="GO:0008948">
    <property type="term" value="F:oxaloacetate decarboxylase activity"/>
    <property type="evidence" value="ECO:0007669"/>
    <property type="project" value="UniProtKB-EC"/>
</dbReference>
<dbReference type="PANTHER" id="PTHR33254">
    <property type="entry name" value="4-HYDROXY-4-METHYL-2-OXOGLUTARATE ALDOLASE 3-RELATED"/>
    <property type="match status" value="1"/>
</dbReference>
<comment type="function">
    <text evidence="8">Catalyzes the aldol cleavage of 4-hydroxy-4-methyl-2-oxoglutarate (HMG) into 2 molecules of pyruvate. Also contains a secondary oxaloacetate (OAA) decarboxylase activity due to the common pyruvate enolate transition state formed following C-C bond cleavage in the retro-aldol and decarboxylation reactions.</text>
</comment>
<keyword evidence="14" id="KW-0489">Methyltransferase</keyword>
<protein>
    <recommendedName>
        <fullName evidence="7">Putative 4-hydroxy-4-methyl-2-oxoglutarate aldolase</fullName>
        <ecNumber evidence="6">4.1.1.112</ecNumber>
        <ecNumber evidence="5">4.1.3.17</ecNumber>
    </recommendedName>
    <alternativeName>
        <fullName evidence="11">Oxaloacetate decarboxylase</fullName>
    </alternativeName>
    <alternativeName>
        <fullName evidence="9">Regulator of ribonuclease activity homolog</fullName>
    </alternativeName>
    <alternativeName>
        <fullName evidence="10">RraA-like protein</fullName>
    </alternativeName>
</protein>
<dbReference type="InterPro" id="IPR005493">
    <property type="entry name" value="RraA/RraA-like"/>
</dbReference>
<dbReference type="Proteomes" id="UP000283946">
    <property type="component" value="Chromosome"/>
</dbReference>
<evidence type="ECO:0000256" key="7">
    <source>
        <dbReference type="ARBA" id="ARBA00016549"/>
    </source>
</evidence>
<evidence type="ECO:0000256" key="12">
    <source>
        <dbReference type="ARBA" id="ARBA00047973"/>
    </source>
</evidence>
<comment type="similarity">
    <text evidence="3">Belongs to the class II aldolase/RraA-like family.</text>
</comment>
<evidence type="ECO:0000256" key="5">
    <source>
        <dbReference type="ARBA" id="ARBA00012213"/>
    </source>
</evidence>
<comment type="catalytic activity">
    <reaction evidence="12">
        <text>oxaloacetate + H(+) = pyruvate + CO2</text>
        <dbReference type="Rhea" id="RHEA:15641"/>
        <dbReference type="ChEBI" id="CHEBI:15361"/>
        <dbReference type="ChEBI" id="CHEBI:15378"/>
        <dbReference type="ChEBI" id="CHEBI:16452"/>
        <dbReference type="ChEBI" id="CHEBI:16526"/>
        <dbReference type="EC" id="4.1.1.112"/>
    </reaction>
</comment>
<feature type="binding site" evidence="13">
    <location>
        <position position="114"/>
    </location>
    <ligand>
        <name>Mg(2+)</name>
        <dbReference type="ChEBI" id="CHEBI:18420"/>
    </ligand>
</feature>
<evidence type="ECO:0000256" key="13">
    <source>
        <dbReference type="PIRSR" id="PIRSR605493-1"/>
    </source>
</evidence>
<dbReference type="GO" id="GO:0008168">
    <property type="term" value="F:methyltransferase activity"/>
    <property type="evidence" value="ECO:0007669"/>
    <property type="project" value="UniProtKB-KW"/>
</dbReference>
<dbReference type="EC" id="4.1.1.112" evidence="6"/>
<keyword evidence="13" id="KW-0460">Magnesium</keyword>
<dbReference type="AlphaFoldDB" id="A0AAD1ELZ7"/>
<comment type="catalytic activity">
    <reaction evidence="1">
        <text>4-hydroxy-4-methyl-2-oxoglutarate = 2 pyruvate</text>
        <dbReference type="Rhea" id="RHEA:22748"/>
        <dbReference type="ChEBI" id="CHEBI:15361"/>
        <dbReference type="ChEBI" id="CHEBI:58276"/>
        <dbReference type="EC" id="4.1.3.17"/>
    </reaction>
</comment>
<dbReference type="GO" id="GO:0032259">
    <property type="term" value="P:methylation"/>
    <property type="evidence" value="ECO:0007669"/>
    <property type="project" value="UniProtKB-KW"/>
</dbReference>